<dbReference type="Proteomes" id="UP000011761">
    <property type="component" value="Unassembled WGS sequence"/>
</dbReference>
<protein>
    <submittedName>
        <fullName evidence="2">Uncharacterized protein</fullName>
    </submittedName>
</protein>
<evidence type="ECO:0000313" key="3">
    <source>
        <dbReference type="Proteomes" id="UP000011761"/>
    </source>
</evidence>
<dbReference type="EMBL" id="KB445551">
    <property type="protein sequence ID" value="EMD00159.1"/>
    <property type="molecule type" value="Genomic_DNA"/>
</dbReference>
<dbReference type="KEGG" id="bcom:BAUCODRAFT_367082"/>
<dbReference type="HOGENOM" id="CLU_036220_0_0_1"/>
<sequence length="459" mass="50434">MDASGEVVGIVECVTGIISAYHDGAAIINRLKLKRAERCDPAPPPTLEETIAQAPEEIEKELQRGIARFGKAFQDGDHLAVIALQQITIQLQSTLLEKLKFDDDGRTDRDWMELVDVADTGRDRAITALLELRQRLLHAHSGPERQEPLVNGNGDGNIAGHMQSLAHFNLALGAALPATSSLQCKRAAGSSISAPRLDRRDTLDIAPDTPRSASSDPHVVHSALSPSRASTASTSIPTPTPDNDYLGFCKSAWKLQNGDRKGALQKSKEFNDGCSQSHVQYFVCASSKCAFAGRLDVATIWERVWLVQSKGLKFRWAFLAKSHVPQQKVKDHQYVYQCQFCVFLGDKSPAYAGTDMYLEHVATAHRAQALSDIILYKTKCVSDRVAEDSEDFDINLLPLSATEQIERRQSDVLSDELLGLGGPPKPGEDSKDSVFSNEPWNEGLSDFHWDGGTERSELE</sequence>
<evidence type="ECO:0000313" key="2">
    <source>
        <dbReference type="EMBL" id="EMD00159.1"/>
    </source>
</evidence>
<reference evidence="2 3" key="1">
    <citation type="journal article" date="2012" name="PLoS Pathog.">
        <title>Diverse lifestyles and strategies of plant pathogenesis encoded in the genomes of eighteen Dothideomycetes fungi.</title>
        <authorList>
            <person name="Ohm R.A."/>
            <person name="Feau N."/>
            <person name="Henrissat B."/>
            <person name="Schoch C.L."/>
            <person name="Horwitz B.A."/>
            <person name="Barry K.W."/>
            <person name="Condon B.J."/>
            <person name="Copeland A.C."/>
            <person name="Dhillon B."/>
            <person name="Glaser F."/>
            <person name="Hesse C.N."/>
            <person name="Kosti I."/>
            <person name="LaButti K."/>
            <person name="Lindquist E.A."/>
            <person name="Lucas S."/>
            <person name="Salamov A.A."/>
            <person name="Bradshaw R.E."/>
            <person name="Ciuffetti L."/>
            <person name="Hamelin R.C."/>
            <person name="Kema G.H.J."/>
            <person name="Lawrence C."/>
            <person name="Scott J.A."/>
            <person name="Spatafora J.W."/>
            <person name="Turgeon B.G."/>
            <person name="de Wit P.J.G.M."/>
            <person name="Zhong S."/>
            <person name="Goodwin S.B."/>
            <person name="Grigoriev I.V."/>
        </authorList>
    </citation>
    <scope>NUCLEOTIDE SEQUENCE [LARGE SCALE GENOMIC DNA]</scope>
    <source>
        <strain evidence="2 3">UAMH 10762</strain>
    </source>
</reference>
<keyword evidence="3" id="KW-1185">Reference proteome</keyword>
<dbReference type="AlphaFoldDB" id="M2N7S3"/>
<evidence type="ECO:0000256" key="1">
    <source>
        <dbReference type="SAM" id="MobiDB-lite"/>
    </source>
</evidence>
<dbReference type="OMA" id="ISTWRCT"/>
<gene>
    <name evidence="2" type="ORF">BAUCODRAFT_367082</name>
</gene>
<dbReference type="eggNOG" id="ENOG502SQTP">
    <property type="taxonomic scope" value="Eukaryota"/>
</dbReference>
<proteinExistence type="predicted"/>
<dbReference type="RefSeq" id="XP_007672659.1">
    <property type="nucleotide sequence ID" value="XM_007674469.1"/>
</dbReference>
<feature type="compositionally biased region" description="Low complexity" evidence="1">
    <location>
        <begin position="222"/>
        <end position="237"/>
    </location>
</feature>
<feature type="compositionally biased region" description="Basic and acidic residues" evidence="1">
    <location>
        <begin position="445"/>
        <end position="459"/>
    </location>
</feature>
<accession>M2N7S3</accession>
<organism evidence="2 3">
    <name type="scientific">Baudoinia panamericana (strain UAMH 10762)</name>
    <name type="common">Angels' share fungus</name>
    <name type="synonym">Baudoinia compniacensis (strain UAMH 10762)</name>
    <dbReference type="NCBI Taxonomy" id="717646"/>
    <lineage>
        <taxon>Eukaryota</taxon>
        <taxon>Fungi</taxon>
        <taxon>Dikarya</taxon>
        <taxon>Ascomycota</taxon>
        <taxon>Pezizomycotina</taxon>
        <taxon>Dothideomycetes</taxon>
        <taxon>Dothideomycetidae</taxon>
        <taxon>Mycosphaerellales</taxon>
        <taxon>Teratosphaeriaceae</taxon>
        <taxon>Baudoinia</taxon>
    </lineage>
</organism>
<name>M2N7S3_BAUPA</name>
<dbReference type="OrthoDB" id="25896at2759"/>
<feature type="region of interest" description="Disordered" evidence="1">
    <location>
        <begin position="198"/>
        <end position="238"/>
    </location>
</feature>
<dbReference type="GeneID" id="19113039"/>
<feature type="region of interest" description="Disordered" evidence="1">
    <location>
        <begin position="416"/>
        <end position="459"/>
    </location>
</feature>